<feature type="compositionally biased region" description="Basic and acidic residues" evidence="1">
    <location>
        <begin position="642"/>
        <end position="651"/>
    </location>
</feature>
<evidence type="ECO:0000313" key="2">
    <source>
        <dbReference type="EMBL" id="NHT74639.1"/>
    </source>
</evidence>
<feature type="region of interest" description="Disordered" evidence="1">
    <location>
        <begin position="630"/>
        <end position="662"/>
    </location>
</feature>
<feature type="region of interest" description="Disordered" evidence="1">
    <location>
        <begin position="197"/>
        <end position="220"/>
    </location>
</feature>
<keyword evidence="3" id="KW-1185">Reference proteome</keyword>
<feature type="region of interest" description="Disordered" evidence="1">
    <location>
        <begin position="528"/>
        <end position="585"/>
    </location>
</feature>
<feature type="region of interest" description="Disordered" evidence="1">
    <location>
        <begin position="1"/>
        <end position="23"/>
    </location>
</feature>
<evidence type="ECO:0000256" key="1">
    <source>
        <dbReference type="SAM" id="MobiDB-lite"/>
    </source>
</evidence>
<proteinExistence type="predicted"/>
<feature type="compositionally biased region" description="Low complexity" evidence="1">
    <location>
        <begin position="1"/>
        <end position="14"/>
    </location>
</feature>
<feature type="compositionally biased region" description="Low complexity" evidence="1">
    <location>
        <begin position="467"/>
        <end position="482"/>
    </location>
</feature>
<feature type="compositionally biased region" description="Basic and acidic residues" evidence="1">
    <location>
        <begin position="728"/>
        <end position="737"/>
    </location>
</feature>
<organism evidence="2 3">
    <name type="scientific">Ferranicluibacter rubi</name>
    <dbReference type="NCBI Taxonomy" id="2715133"/>
    <lineage>
        <taxon>Bacteria</taxon>
        <taxon>Pseudomonadati</taxon>
        <taxon>Pseudomonadota</taxon>
        <taxon>Alphaproteobacteria</taxon>
        <taxon>Hyphomicrobiales</taxon>
        <taxon>Rhizobiaceae</taxon>
        <taxon>Ferranicluibacter</taxon>
    </lineage>
</organism>
<feature type="compositionally biased region" description="Polar residues" evidence="1">
    <location>
        <begin position="531"/>
        <end position="544"/>
    </location>
</feature>
<dbReference type="EMBL" id="JAANCM010000001">
    <property type="protein sequence ID" value="NHT74639.1"/>
    <property type="molecule type" value="Genomic_DNA"/>
</dbReference>
<feature type="region of interest" description="Disordered" evidence="1">
    <location>
        <begin position="257"/>
        <end position="295"/>
    </location>
</feature>
<feature type="compositionally biased region" description="Basic and acidic residues" evidence="1">
    <location>
        <begin position="570"/>
        <end position="585"/>
    </location>
</feature>
<accession>A0AA43ZBQ2</accession>
<gene>
    <name evidence="2" type="ORF">G8E10_02605</name>
</gene>
<feature type="compositionally biased region" description="Low complexity" evidence="1">
    <location>
        <begin position="344"/>
        <end position="359"/>
    </location>
</feature>
<feature type="region of interest" description="Disordered" evidence="1">
    <location>
        <begin position="464"/>
        <end position="483"/>
    </location>
</feature>
<feature type="compositionally biased region" description="Low complexity" evidence="1">
    <location>
        <begin position="435"/>
        <end position="447"/>
    </location>
</feature>
<comment type="caution">
    <text evidence="2">The sequence shown here is derived from an EMBL/GenBank/DDBJ whole genome shotgun (WGS) entry which is preliminary data.</text>
</comment>
<reference evidence="2" key="1">
    <citation type="submission" date="2020-03" db="EMBL/GenBank/DDBJ databases">
        <title>Ferranicluibacter endophyticum gen. nov., sp. nov., a new genus isolated from Rubus ulmifolius Schott. stem.</title>
        <authorList>
            <person name="Roca-Couso R."/>
            <person name="Flores-Felix J.D."/>
            <person name="Igual J.M."/>
            <person name="Rivas R."/>
        </authorList>
    </citation>
    <scope>NUCLEOTIDE SEQUENCE</scope>
    <source>
        <strain evidence="2">CRRU44</strain>
    </source>
</reference>
<feature type="region of interest" description="Disordered" evidence="1">
    <location>
        <begin position="428"/>
        <end position="457"/>
    </location>
</feature>
<feature type="region of interest" description="Disordered" evidence="1">
    <location>
        <begin position="332"/>
        <end position="360"/>
    </location>
</feature>
<evidence type="ECO:0000313" key="3">
    <source>
        <dbReference type="Proteomes" id="UP001155840"/>
    </source>
</evidence>
<dbReference type="AlphaFoldDB" id="A0AA43ZBQ2"/>
<feature type="region of interest" description="Disordered" evidence="1">
    <location>
        <begin position="721"/>
        <end position="784"/>
    </location>
</feature>
<dbReference type="Proteomes" id="UP001155840">
    <property type="component" value="Unassembled WGS sequence"/>
</dbReference>
<dbReference type="RefSeq" id="WP_167126574.1">
    <property type="nucleotide sequence ID" value="NZ_JAANCM010000001.1"/>
</dbReference>
<sequence length="784" mass="82750">MQTSAAISRSAAAALTDGGTAKDRHALPSAVTKRFDAILHVIEIVLRDMANADPATRVALARLTEALARIVDFPPQPQESLRDFTRRLAAHMDVLPPTARALLEKQLDQQPLLAALKMLVETLRPALTLDLRIDLPLTRDGLWHPDPVSALFPDDDDQPVFRQPTIQAPLPTRMAFSQAPGVAPGAPHLQQALGQAFSPETTARAPHAPLSNAIPQTADEPVPPLREVAAFLASDAHALAQAVAIARGHAVDVLLDRSTDHPPTEVDPSGADMAAPDVETGDTGSPPKIGDDETPNARLTAVSMPEEMPELPETLVPERRSVSPDIAAALDTQPATEDQPPRAGPAASSPATSPTSDTISEAEASVLARHGIANVGSQTPTGAEAATALLQPDEAGTGEHMAPLSLRPISQTDPLTKGSVAVPAIATSGTDEARPAAQPTTPSAPQAFSGPQQTPRNTTRMLMDQTAAASSPPSAQEGEPAPKTVPALATTANRLAPQQAEGQPRPSGLRPIEETITFRGRTIVSDMPAARSQQEAGSPATSPSAGDIPDRSAVPEHNGQRARRLGASLDEDRSVNAHRSTESDARGLDRLLPKVEIALMTTGVREVANTIGQLDEWETLFYMLSGSLSETSEAPAPQEPHVSPEKQDEATVPRPSAHHGVTSDLLTGIDEDRATQAPAPQHPGEDALPVPLLPRGMEAVIARETIGYPFVPYLPVADAGSVQVEDEEPRRERRENEAGFAGGEDGESGSSSEHDEAPATEPPVEDDGERHDAYDLYQRLSDLP</sequence>
<protein>
    <submittedName>
        <fullName evidence="2">Uncharacterized protein</fullName>
    </submittedName>
</protein>
<name>A0AA43ZBQ2_9HYPH</name>